<dbReference type="Proteomes" id="UP000800036">
    <property type="component" value="Unassembled WGS sequence"/>
</dbReference>
<gene>
    <name evidence="2" type="ORF">BU23DRAFT_441407</name>
</gene>
<reference evidence="2" key="1">
    <citation type="journal article" date="2020" name="Stud. Mycol.">
        <title>101 Dothideomycetes genomes: a test case for predicting lifestyles and emergence of pathogens.</title>
        <authorList>
            <person name="Haridas S."/>
            <person name="Albert R."/>
            <person name="Binder M."/>
            <person name="Bloem J."/>
            <person name="Labutti K."/>
            <person name="Salamov A."/>
            <person name="Andreopoulos B."/>
            <person name="Baker S."/>
            <person name="Barry K."/>
            <person name="Bills G."/>
            <person name="Bluhm B."/>
            <person name="Cannon C."/>
            <person name="Castanera R."/>
            <person name="Culley D."/>
            <person name="Daum C."/>
            <person name="Ezra D."/>
            <person name="Gonzalez J."/>
            <person name="Henrissat B."/>
            <person name="Kuo A."/>
            <person name="Liang C."/>
            <person name="Lipzen A."/>
            <person name="Lutzoni F."/>
            <person name="Magnuson J."/>
            <person name="Mondo S."/>
            <person name="Nolan M."/>
            <person name="Ohm R."/>
            <person name="Pangilinan J."/>
            <person name="Park H.-J."/>
            <person name="Ramirez L."/>
            <person name="Alfaro M."/>
            <person name="Sun H."/>
            <person name="Tritt A."/>
            <person name="Yoshinaga Y."/>
            <person name="Zwiers L.-H."/>
            <person name="Turgeon B."/>
            <person name="Goodwin S."/>
            <person name="Spatafora J."/>
            <person name="Crous P."/>
            <person name="Grigoriev I."/>
        </authorList>
    </citation>
    <scope>NUCLEOTIDE SEQUENCE</scope>
    <source>
        <strain evidence="2">CBS 107.79</strain>
    </source>
</reference>
<name>A0A6A5UX11_9PLEO</name>
<proteinExistence type="predicted"/>
<organism evidence="2 3">
    <name type="scientific">Bimuria novae-zelandiae CBS 107.79</name>
    <dbReference type="NCBI Taxonomy" id="1447943"/>
    <lineage>
        <taxon>Eukaryota</taxon>
        <taxon>Fungi</taxon>
        <taxon>Dikarya</taxon>
        <taxon>Ascomycota</taxon>
        <taxon>Pezizomycotina</taxon>
        <taxon>Dothideomycetes</taxon>
        <taxon>Pleosporomycetidae</taxon>
        <taxon>Pleosporales</taxon>
        <taxon>Massarineae</taxon>
        <taxon>Didymosphaeriaceae</taxon>
        <taxon>Bimuria</taxon>
    </lineage>
</organism>
<feature type="non-terminal residue" evidence="2">
    <location>
        <position position="130"/>
    </location>
</feature>
<keyword evidence="3" id="KW-1185">Reference proteome</keyword>
<feature type="non-terminal residue" evidence="2">
    <location>
        <position position="1"/>
    </location>
</feature>
<sequence>PPTIKDAMTVTLRHCFQFLWIDRYCINQSSAMDMHLRIIQMGQIYASANLTIIALVGTDPTSGLPGIGHPRKTIKARKEQVGPVTLVQLNTEVAKNLQQLTWATRAWTFKEGILSKRRLVFTHQAILYIC</sequence>
<feature type="domain" description="Heterokaryon incompatibility" evidence="1">
    <location>
        <begin position="1"/>
        <end position="111"/>
    </location>
</feature>
<dbReference type="OrthoDB" id="5428863at2759"/>
<evidence type="ECO:0000313" key="3">
    <source>
        <dbReference type="Proteomes" id="UP000800036"/>
    </source>
</evidence>
<protein>
    <recommendedName>
        <fullName evidence="1">Heterokaryon incompatibility domain-containing protein</fullName>
    </recommendedName>
</protein>
<accession>A0A6A5UX11</accession>
<evidence type="ECO:0000313" key="2">
    <source>
        <dbReference type="EMBL" id="KAF1969238.1"/>
    </source>
</evidence>
<dbReference type="PANTHER" id="PTHR33112:SF1">
    <property type="entry name" value="HETEROKARYON INCOMPATIBILITY DOMAIN-CONTAINING PROTEIN"/>
    <property type="match status" value="1"/>
</dbReference>
<dbReference type="EMBL" id="ML976711">
    <property type="protein sequence ID" value="KAF1969238.1"/>
    <property type="molecule type" value="Genomic_DNA"/>
</dbReference>
<evidence type="ECO:0000259" key="1">
    <source>
        <dbReference type="Pfam" id="PF06985"/>
    </source>
</evidence>
<dbReference type="InterPro" id="IPR010730">
    <property type="entry name" value="HET"/>
</dbReference>
<dbReference type="AlphaFoldDB" id="A0A6A5UX11"/>
<dbReference type="PANTHER" id="PTHR33112">
    <property type="entry name" value="DOMAIN PROTEIN, PUTATIVE-RELATED"/>
    <property type="match status" value="1"/>
</dbReference>
<dbReference type="Pfam" id="PF06985">
    <property type="entry name" value="HET"/>
    <property type="match status" value="1"/>
</dbReference>